<proteinExistence type="predicted"/>
<name>A0A2U7U8G8_9VIRU</name>
<dbReference type="GeneID" id="36843867"/>
<dbReference type="EMBL" id="MG011689">
    <property type="protein sequence ID" value="AVK74726.1"/>
    <property type="molecule type" value="Genomic_DNA"/>
</dbReference>
<sequence>MRRFLSAFHRRPVAPAADKDDSHAPCDTEPLCVQSGQRDPSACVQADDKRLASVLRSASRDGHVFIVPRDVDSHSVEVWRLSLDRKRPSLSRPSAGIKCERASFCVDRTSLFVVRGRTSDGLDFRVVVAVEDSGSVVGWLCRSPRRAPCIYPRACLVCVRA</sequence>
<keyword evidence="1" id="KW-0808">Transferase</keyword>
<dbReference type="KEGG" id="vg:36843867"/>
<dbReference type="GO" id="GO:0016301">
    <property type="term" value="F:kinase activity"/>
    <property type="evidence" value="ECO:0007669"/>
    <property type="project" value="UniProtKB-KW"/>
</dbReference>
<accession>A0A2U7U8G8</accession>
<gene>
    <name evidence="1" type="ORF">pqer_cds_304</name>
</gene>
<evidence type="ECO:0000313" key="1">
    <source>
        <dbReference type="EMBL" id="AVK74726.1"/>
    </source>
</evidence>
<protein>
    <submittedName>
        <fullName evidence="1">Protein kinase catalytic incomplete domain containing protein</fullName>
    </submittedName>
</protein>
<keyword evidence="1" id="KW-0418">Kinase</keyword>
<dbReference type="Proteomes" id="UP000248852">
    <property type="component" value="Segment"/>
</dbReference>
<reference evidence="1" key="1">
    <citation type="journal article" date="2018" name="Nat. Commun.">
        <title>Diversity and evolution of the emerging Pandoraviridae family.</title>
        <authorList>
            <person name="Legendre M."/>
            <person name="Fabre E."/>
            <person name="Poirot O."/>
            <person name="Jeudy S."/>
            <person name="Lartigue A."/>
            <person name="Alempic J.M."/>
            <person name="Beucher L."/>
            <person name="Philippe N."/>
            <person name="Bertaux L."/>
            <person name="Christo-Foroux E."/>
            <person name="Labadie K."/>
            <person name="Coute Y."/>
            <person name="Abergel C."/>
            <person name="Claverie J.M."/>
        </authorList>
    </citation>
    <scope>NUCLEOTIDE SEQUENCE [LARGE SCALE GENOMIC DNA]</scope>
    <source>
        <strain evidence="1">Quercus</strain>
    </source>
</reference>
<organism evidence="1">
    <name type="scientific">Pandoravirus quercus</name>
    <dbReference type="NCBI Taxonomy" id="2107709"/>
    <lineage>
        <taxon>Viruses</taxon>
        <taxon>Pandoravirus</taxon>
    </lineage>
</organism>
<dbReference type="RefSeq" id="YP_009482995.1">
    <property type="nucleotide sequence ID" value="NC_037667.1"/>
</dbReference>